<dbReference type="AlphaFoldDB" id="A0A2S9JRX8"/>
<dbReference type="EMBL" id="PVBS01000001">
    <property type="protein sequence ID" value="PRD56004.1"/>
    <property type="molecule type" value="Genomic_DNA"/>
</dbReference>
<evidence type="ECO:0000313" key="1">
    <source>
        <dbReference type="EMBL" id="PRD56004.1"/>
    </source>
</evidence>
<organism evidence="1 2">
    <name type="scientific">Sphingobacterium gobiense</name>
    <dbReference type="NCBI Taxonomy" id="1382456"/>
    <lineage>
        <taxon>Bacteria</taxon>
        <taxon>Pseudomonadati</taxon>
        <taxon>Bacteroidota</taxon>
        <taxon>Sphingobacteriia</taxon>
        <taxon>Sphingobacteriales</taxon>
        <taxon>Sphingobacteriaceae</taxon>
        <taxon>Sphingobacterium</taxon>
    </lineage>
</organism>
<comment type="caution">
    <text evidence="1">The sequence shown here is derived from an EMBL/GenBank/DDBJ whole genome shotgun (WGS) entry which is preliminary data.</text>
</comment>
<reference evidence="1 2" key="1">
    <citation type="submission" date="2018-02" db="EMBL/GenBank/DDBJ databases">
        <title>The draft genome of Sphingobacterium gobiense H7.</title>
        <authorList>
            <person name="Li L."/>
            <person name="Liu L."/>
            <person name="Zhang X."/>
            <person name="Wang T."/>
            <person name="Liang L."/>
        </authorList>
    </citation>
    <scope>NUCLEOTIDE SEQUENCE [LARGE SCALE GENOMIC DNA]</scope>
    <source>
        <strain evidence="1 2">ACCC 05757</strain>
    </source>
</reference>
<protein>
    <submittedName>
        <fullName evidence="1">Uncharacterized protein</fullName>
    </submittedName>
</protein>
<dbReference type="OrthoDB" id="5510929at2"/>
<evidence type="ECO:0000313" key="2">
    <source>
        <dbReference type="Proteomes" id="UP000238642"/>
    </source>
</evidence>
<sequence>MKKLYFLIAIFTIVLHACTKEKELDVDDVPDSLQQHMTEGCTCDPRIGLFKWNERVLYVHWYIGPACNTISSYYNEEGGKLDLTAEEQNLFWEQKELVKMIWVCGE</sequence>
<proteinExistence type="predicted"/>
<accession>A0A2S9JRX8</accession>
<dbReference type="RefSeq" id="WP_105722390.1">
    <property type="nucleotide sequence ID" value="NZ_PVBS01000001.1"/>
</dbReference>
<keyword evidence="2" id="KW-1185">Reference proteome</keyword>
<name>A0A2S9JRX8_9SPHI</name>
<gene>
    <name evidence="1" type="ORF">C5749_01555</name>
</gene>
<dbReference type="Proteomes" id="UP000238642">
    <property type="component" value="Unassembled WGS sequence"/>
</dbReference>